<sequence>MEVKPTLGKLSNGFELLRVCIRFRVPRGQGKEFKTHLGLVEIGNKYDYIPSIFDDTLLRVLSKFEEKGEIFLNSLVSKKWLNLGGGLVRKVKILKLADNVDGFYSSLVSDIGLTILAQGCKRLVKLELRGCEGSYDGIKAIRQCYQMLEELTFCDHRMDDGWLSGVSYCENLKSLRLVSCKRIDGNLRLDEHLGSCRILERFHMERCQSRDKESLRAAFLGGCDWNGIGSVEKKVGSTGGGEWRKWWLGGVGSNNGILGSLFNSLREILATKKAAKAFDPPPRTTTRGKNKDMTKSREIKATCTPGEGHQKGKNKASNTQMSEWKKSDKETSEVEAPILMIQRNDPSLKRKTITKGRFEDPLSWLLGGSIHGIWE</sequence>
<evidence type="ECO:0000256" key="1">
    <source>
        <dbReference type="SAM" id="MobiDB-lite"/>
    </source>
</evidence>
<comment type="caution">
    <text evidence="2">The sequence shown here is derived from an EMBL/GenBank/DDBJ whole genome shotgun (WGS) entry which is preliminary data.</text>
</comment>
<feature type="non-terminal residue" evidence="2">
    <location>
        <position position="375"/>
    </location>
</feature>
<dbReference type="Proteomes" id="UP001151760">
    <property type="component" value="Unassembled WGS sequence"/>
</dbReference>
<feature type="compositionally biased region" description="Basic and acidic residues" evidence="1">
    <location>
        <begin position="289"/>
        <end position="300"/>
    </location>
</feature>
<dbReference type="InterPro" id="IPR032675">
    <property type="entry name" value="LRR_dom_sf"/>
</dbReference>
<feature type="region of interest" description="Disordered" evidence="1">
    <location>
        <begin position="277"/>
        <end position="331"/>
    </location>
</feature>
<dbReference type="PANTHER" id="PTHR13318">
    <property type="entry name" value="PARTNER OF PAIRED, ISOFORM B-RELATED"/>
    <property type="match status" value="1"/>
</dbReference>
<evidence type="ECO:0000313" key="3">
    <source>
        <dbReference type="Proteomes" id="UP001151760"/>
    </source>
</evidence>
<accession>A0ABQ4XM04</accession>
<gene>
    <name evidence="2" type="ORF">Tco_0680454</name>
</gene>
<dbReference type="PANTHER" id="PTHR13318:SF249">
    <property type="entry name" value="LEUCINE-RICH REPEAT DOMAIN SUPERFAMILY"/>
    <property type="match status" value="1"/>
</dbReference>
<dbReference type="SUPFAM" id="SSF52047">
    <property type="entry name" value="RNI-like"/>
    <property type="match status" value="1"/>
</dbReference>
<organism evidence="2 3">
    <name type="scientific">Tanacetum coccineum</name>
    <dbReference type="NCBI Taxonomy" id="301880"/>
    <lineage>
        <taxon>Eukaryota</taxon>
        <taxon>Viridiplantae</taxon>
        <taxon>Streptophyta</taxon>
        <taxon>Embryophyta</taxon>
        <taxon>Tracheophyta</taxon>
        <taxon>Spermatophyta</taxon>
        <taxon>Magnoliopsida</taxon>
        <taxon>eudicotyledons</taxon>
        <taxon>Gunneridae</taxon>
        <taxon>Pentapetalae</taxon>
        <taxon>asterids</taxon>
        <taxon>campanulids</taxon>
        <taxon>Asterales</taxon>
        <taxon>Asteraceae</taxon>
        <taxon>Asteroideae</taxon>
        <taxon>Anthemideae</taxon>
        <taxon>Anthemidinae</taxon>
        <taxon>Tanacetum</taxon>
    </lineage>
</organism>
<proteinExistence type="predicted"/>
<dbReference type="EMBL" id="BQNB010009611">
    <property type="protein sequence ID" value="GJS65890.1"/>
    <property type="molecule type" value="Genomic_DNA"/>
</dbReference>
<name>A0ABQ4XM04_9ASTR</name>
<protein>
    <submittedName>
        <fullName evidence="2">F-box protein-like protein</fullName>
    </submittedName>
</protein>
<dbReference type="Gene3D" id="3.80.10.10">
    <property type="entry name" value="Ribonuclease Inhibitor"/>
    <property type="match status" value="1"/>
</dbReference>
<keyword evidence="3" id="KW-1185">Reference proteome</keyword>
<reference evidence="2" key="1">
    <citation type="journal article" date="2022" name="Int. J. Mol. Sci.">
        <title>Draft Genome of Tanacetum Coccineum: Genomic Comparison of Closely Related Tanacetum-Family Plants.</title>
        <authorList>
            <person name="Yamashiro T."/>
            <person name="Shiraishi A."/>
            <person name="Nakayama K."/>
            <person name="Satake H."/>
        </authorList>
    </citation>
    <scope>NUCLEOTIDE SEQUENCE</scope>
</reference>
<reference evidence="2" key="2">
    <citation type="submission" date="2022-01" db="EMBL/GenBank/DDBJ databases">
        <authorList>
            <person name="Yamashiro T."/>
            <person name="Shiraishi A."/>
            <person name="Satake H."/>
            <person name="Nakayama K."/>
        </authorList>
    </citation>
    <scope>NUCLEOTIDE SEQUENCE</scope>
</reference>
<evidence type="ECO:0000313" key="2">
    <source>
        <dbReference type="EMBL" id="GJS65890.1"/>
    </source>
</evidence>